<organism evidence="3 4">
    <name type="scientific">Actinokineospora spheciospongiae</name>
    <dbReference type="NCBI Taxonomy" id="909613"/>
    <lineage>
        <taxon>Bacteria</taxon>
        <taxon>Bacillati</taxon>
        <taxon>Actinomycetota</taxon>
        <taxon>Actinomycetes</taxon>
        <taxon>Pseudonocardiales</taxon>
        <taxon>Pseudonocardiaceae</taxon>
        <taxon>Actinokineospora</taxon>
    </lineage>
</organism>
<keyword evidence="2" id="KW-0472">Membrane</keyword>
<dbReference type="PATRIC" id="fig|909613.9.peg.3328"/>
<dbReference type="InterPro" id="IPR021213">
    <property type="entry name" value="DUF2567"/>
</dbReference>
<name>W7IXZ6_9PSEU</name>
<feature type="transmembrane region" description="Helical" evidence="2">
    <location>
        <begin position="137"/>
        <end position="158"/>
    </location>
</feature>
<reference evidence="3 4" key="1">
    <citation type="journal article" date="2014" name="Genome Announc.">
        <title>Draft Genome Sequence of the Antitrypanosomally Active Sponge-Associated Bacterium Actinokineospora sp. Strain EG49.</title>
        <authorList>
            <person name="Harjes J."/>
            <person name="Ryu T."/>
            <person name="Abdelmohsen U.R."/>
            <person name="Moitinho-Silva L."/>
            <person name="Horn H."/>
            <person name="Ravasi T."/>
            <person name="Hentschel U."/>
        </authorList>
    </citation>
    <scope>NUCLEOTIDE SEQUENCE [LARGE SCALE GENOMIC DNA]</scope>
    <source>
        <strain evidence="3 4">EG49</strain>
    </source>
</reference>
<keyword evidence="2" id="KW-0812">Transmembrane</keyword>
<feature type="transmembrane region" description="Helical" evidence="2">
    <location>
        <begin position="57"/>
        <end position="78"/>
    </location>
</feature>
<accession>A0A8E3BFS8</accession>
<evidence type="ECO:0000313" key="3">
    <source>
        <dbReference type="EMBL" id="EWC61371.1"/>
    </source>
</evidence>
<feature type="transmembrane region" description="Helical" evidence="2">
    <location>
        <begin position="186"/>
        <end position="206"/>
    </location>
</feature>
<evidence type="ECO:0000313" key="4">
    <source>
        <dbReference type="Proteomes" id="UP000019277"/>
    </source>
</evidence>
<dbReference type="STRING" id="909613.UO65_3327"/>
<dbReference type="Pfam" id="PF10821">
    <property type="entry name" value="DUF2567"/>
    <property type="match status" value="1"/>
</dbReference>
<protein>
    <recommendedName>
        <fullName evidence="5">DUF2567 domain-containing protein</fullName>
    </recommendedName>
</protein>
<feature type="compositionally biased region" description="Pro residues" evidence="1">
    <location>
        <begin position="14"/>
        <end position="23"/>
    </location>
</feature>
<dbReference type="eggNOG" id="ENOG5033AGQ">
    <property type="taxonomic scope" value="Bacteria"/>
</dbReference>
<comment type="caution">
    <text evidence="3">The sequence shown here is derived from an EMBL/GenBank/DDBJ whole genome shotgun (WGS) entry which is preliminary data.</text>
</comment>
<dbReference type="Proteomes" id="UP000019277">
    <property type="component" value="Unassembled WGS sequence"/>
</dbReference>
<dbReference type="RefSeq" id="WP_084175667.1">
    <property type="nucleotide sequence ID" value="NZ_AYXG01000114.1"/>
</dbReference>
<gene>
    <name evidence="3" type="ORF">UO65_3327</name>
</gene>
<keyword evidence="4" id="KW-1185">Reference proteome</keyword>
<accession>W7IXZ6</accession>
<evidence type="ECO:0008006" key="5">
    <source>
        <dbReference type="Google" id="ProtNLM"/>
    </source>
</evidence>
<dbReference type="OrthoDB" id="4557003at2"/>
<keyword evidence="2" id="KW-1133">Transmembrane helix</keyword>
<feature type="transmembrane region" description="Helical" evidence="2">
    <location>
        <begin position="109"/>
        <end position="130"/>
    </location>
</feature>
<dbReference type="AlphaFoldDB" id="W7IXZ6"/>
<feature type="region of interest" description="Disordered" evidence="1">
    <location>
        <begin position="1"/>
        <end position="31"/>
    </location>
</feature>
<dbReference type="EMBL" id="AYXG01000114">
    <property type="protein sequence ID" value="EWC61371.1"/>
    <property type="molecule type" value="Genomic_DNA"/>
</dbReference>
<evidence type="ECO:0000256" key="2">
    <source>
        <dbReference type="SAM" id="Phobius"/>
    </source>
</evidence>
<proteinExistence type="predicted"/>
<sequence length="217" mass="22667">MAEDAVGARDAAPPTTPDHPGPGPAAFGPWQPGDDPHGLAELWPARRPAPVVVKRDLLPAVGVFGVIALCGLALGFLWSRLAPAELVQIVDGGRLIPLRSESHHRFDDLVLFVLMAMGAGLVTGAAVWALRERRGPVYLIAATGGAALAAWLATRVGVSWAEAHYPVPAAPALGDVLTLAPRLESGWAFVAWPFGTALAYGLAAAWNGMDDLGRRLG</sequence>
<evidence type="ECO:0000256" key="1">
    <source>
        <dbReference type="SAM" id="MobiDB-lite"/>
    </source>
</evidence>